<evidence type="ECO:0000259" key="6">
    <source>
        <dbReference type="Pfam" id="PF00496"/>
    </source>
</evidence>
<proteinExistence type="inferred from homology"/>
<keyword evidence="4 5" id="KW-0732">Signal</keyword>
<dbReference type="AlphaFoldDB" id="G7WGM4"/>
<comment type="subcellular location">
    <subcellularLocation>
        <location evidence="1">Cell envelope</location>
    </subcellularLocation>
</comment>
<dbReference type="SUPFAM" id="SSF53850">
    <property type="entry name" value="Periplasmic binding protein-like II"/>
    <property type="match status" value="1"/>
</dbReference>
<organism evidence="7 8">
    <name type="scientific">Desulfosporosinus orientis (strain ATCC 19365 / DSM 765 / NCIMB 8382 / VKM B-1628 / Singapore I)</name>
    <name type="common">Desulfotomaculum orientis</name>
    <dbReference type="NCBI Taxonomy" id="768706"/>
    <lineage>
        <taxon>Bacteria</taxon>
        <taxon>Bacillati</taxon>
        <taxon>Bacillota</taxon>
        <taxon>Clostridia</taxon>
        <taxon>Eubacteriales</taxon>
        <taxon>Desulfitobacteriaceae</taxon>
        <taxon>Desulfosporosinus</taxon>
    </lineage>
</organism>
<dbReference type="Gene3D" id="3.10.105.10">
    <property type="entry name" value="Dipeptide-binding Protein, Domain 3"/>
    <property type="match status" value="1"/>
</dbReference>
<dbReference type="Pfam" id="PF00496">
    <property type="entry name" value="SBP_bac_5"/>
    <property type="match status" value="1"/>
</dbReference>
<dbReference type="GO" id="GO:0015833">
    <property type="term" value="P:peptide transport"/>
    <property type="evidence" value="ECO:0007669"/>
    <property type="project" value="TreeGrafter"/>
</dbReference>
<dbReference type="PANTHER" id="PTHR30290">
    <property type="entry name" value="PERIPLASMIC BINDING COMPONENT OF ABC TRANSPORTER"/>
    <property type="match status" value="1"/>
</dbReference>
<reference evidence="8" key="1">
    <citation type="submission" date="2011-11" db="EMBL/GenBank/DDBJ databases">
        <title>Complete sequence of Desulfosporosinus orientis DSM 765.</title>
        <authorList>
            <person name="Lucas S."/>
            <person name="Han J."/>
            <person name="Lapidus A."/>
            <person name="Cheng J.-F."/>
            <person name="Goodwin L."/>
            <person name="Pitluck S."/>
            <person name="Peters L."/>
            <person name="Ovchinnikova G."/>
            <person name="Teshima H."/>
            <person name="Detter J.C."/>
            <person name="Han C."/>
            <person name="Tapia R."/>
            <person name="Land M."/>
            <person name="Hauser L."/>
            <person name="Kyrpides N."/>
            <person name="Ivanova N."/>
            <person name="Pagani I."/>
            <person name="Pester M."/>
            <person name="Spring S."/>
            <person name="Ollivier B."/>
            <person name="Rattei T."/>
            <person name="Klenk H.-P."/>
            <person name="Wagner M."/>
            <person name="Loy A."/>
            <person name="Woyke T."/>
        </authorList>
    </citation>
    <scope>NUCLEOTIDE SEQUENCE [LARGE SCALE GENOMIC DNA]</scope>
    <source>
        <strain evidence="8">ATCC 19365 / DSM 765 / NCIMB 8382 / VKM B-1628</strain>
    </source>
</reference>
<dbReference type="Proteomes" id="UP000006346">
    <property type="component" value="Chromosome"/>
</dbReference>
<dbReference type="PIRSF" id="PIRSF002741">
    <property type="entry name" value="MppA"/>
    <property type="match status" value="1"/>
</dbReference>
<dbReference type="PANTHER" id="PTHR30290:SF10">
    <property type="entry name" value="PERIPLASMIC OLIGOPEPTIDE-BINDING PROTEIN-RELATED"/>
    <property type="match status" value="1"/>
</dbReference>
<dbReference type="PROSITE" id="PS51257">
    <property type="entry name" value="PROKAR_LIPOPROTEIN"/>
    <property type="match status" value="1"/>
</dbReference>
<name>G7WGM4_DESOD</name>
<dbReference type="RefSeq" id="WP_014185268.1">
    <property type="nucleotide sequence ID" value="NC_016584.1"/>
</dbReference>
<dbReference type="CDD" id="cd08512">
    <property type="entry name" value="PBP2_NikA_DppA_OppA_like_7"/>
    <property type="match status" value="1"/>
</dbReference>
<dbReference type="GO" id="GO:0030313">
    <property type="term" value="C:cell envelope"/>
    <property type="evidence" value="ECO:0007669"/>
    <property type="project" value="UniProtKB-SubCell"/>
</dbReference>
<dbReference type="EMBL" id="CP003108">
    <property type="protein sequence ID" value="AET68460.1"/>
    <property type="molecule type" value="Genomic_DNA"/>
</dbReference>
<feature type="domain" description="Solute-binding protein family 5" evidence="6">
    <location>
        <begin position="80"/>
        <end position="449"/>
    </location>
</feature>
<evidence type="ECO:0000313" key="8">
    <source>
        <dbReference type="Proteomes" id="UP000006346"/>
    </source>
</evidence>
<evidence type="ECO:0000256" key="4">
    <source>
        <dbReference type="ARBA" id="ARBA00022729"/>
    </source>
</evidence>
<dbReference type="PATRIC" id="fig|768706.3.peg.2944"/>
<dbReference type="eggNOG" id="COG0747">
    <property type="taxonomic scope" value="Bacteria"/>
</dbReference>
<protein>
    <submittedName>
        <fullName evidence="7">ABC-type dipeptide transport system, periplasmic component</fullName>
    </submittedName>
</protein>
<keyword evidence="3" id="KW-0813">Transport</keyword>
<feature type="signal peptide" evidence="5">
    <location>
        <begin position="1"/>
        <end position="20"/>
    </location>
</feature>
<evidence type="ECO:0000256" key="5">
    <source>
        <dbReference type="SAM" id="SignalP"/>
    </source>
</evidence>
<evidence type="ECO:0000313" key="7">
    <source>
        <dbReference type="EMBL" id="AET68460.1"/>
    </source>
</evidence>
<evidence type="ECO:0000256" key="1">
    <source>
        <dbReference type="ARBA" id="ARBA00004196"/>
    </source>
</evidence>
<gene>
    <name evidence="7" type="ordered locus">Desor_2932</name>
</gene>
<keyword evidence="8" id="KW-1185">Reference proteome</keyword>
<feature type="chain" id="PRO_5038660241" evidence="5">
    <location>
        <begin position="21"/>
        <end position="544"/>
    </location>
</feature>
<evidence type="ECO:0000256" key="3">
    <source>
        <dbReference type="ARBA" id="ARBA00022448"/>
    </source>
</evidence>
<dbReference type="KEGG" id="dor:Desor_2932"/>
<dbReference type="HOGENOM" id="CLU_017028_7_0_9"/>
<dbReference type="GO" id="GO:0043190">
    <property type="term" value="C:ATP-binding cassette (ABC) transporter complex"/>
    <property type="evidence" value="ECO:0007669"/>
    <property type="project" value="InterPro"/>
</dbReference>
<dbReference type="GO" id="GO:1904680">
    <property type="term" value="F:peptide transmembrane transporter activity"/>
    <property type="evidence" value="ECO:0007669"/>
    <property type="project" value="TreeGrafter"/>
</dbReference>
<evidence type="ECO:0000256" key="2">
    <source>
        <dbReference type="ARBA" id="ARBA00005695"/>
    </source>
</evidence>
<dbReference type="InterPro" id="IPR000914">
    <property type="entry name" value="SBP_5_dom"/>
</dbReference>
<reference evidence="7 8" key="2">
    <citation type="journal article" date="2012" name="J. Bacteriol.">
        <title>Complete genome sequences of Desulfosporosinus orientis DSM765T, Desulfosporosinus youngiae DSM17734T, Desulfosporosinus meridiei DSM13257T, and Desulfosporosinus acidiphilus DSM22704T.</title>
        <authorList>
            <person name="Pester M."/>
            <person name="Brambilla E."/>
            <person name="Alazard D."/>
            <person name="Rattei T."/>
            <person name="Weinmaier T."/>
            <person name="Han J."/>
            <person name="Lucas S."/>
            <person name="Lapidus A."/>
            <person name="Cheng J.F."/>
            <person name="Goodwin L."/>
            <person name="Pitluck S."/>
            <person name="Peters L."/>
            <person name="Ovchinnikova G."/>
            <person name="Teshima H."/>
            <person name="Detter J.C."/>
            <person name="Han C.S."/>
            <person name="Tapia R."/>
            <person name="Land M.L."/>
            <person name="Hauser L."/>
            <person name="Kyrpides N.C."/>
            <person name="Ivanova N.N."/>
            <person name="Pagani I."/>
            <person name="Huntmann M."/>
            <person name="Wei C.L."/>
            <person name="Davenport K.W."/>
            <person name="Daligault H."/>
            <person name="Chain P.S."/>
            <person name="Chen A."/>
            <person name="Mavromatis K."/>
            <person name="Markowitz V."/>
            <person name="Szeto E."/>
            <person name="Mikhailova N."/>
            <person name="Pati A."/>
            <person name="Wagner M."/>
            <person name="Woyke T."/>
            <person name="Ollivier B."/>
            <person name="Klenk H.P."/>
            <person name="Spring S."/>
            <person name="Loy A."/>
        </authorList>
    </citation>
    <scope>NUCLEOTIDE SEQUENCE [LARGE SCALE GENOMIC DNA]</scope>
    <source>
        <strain evidence="8">ATCC 19365 / DSM 765 / NCIMB 8382 / VKM B-1628</strain>
    </source>
</reference>
<dbReference type="OrthoDB" id="137511at2"/>
<dbReference type="STRING" id="768706.Desor_2932"/>
<comment type="similarity">
    <text evidence="2">Belongs to the bacterial solute-binding protein 5 family.</text>
</comment>
<sequence>MLKKRISAILSLLMILTLLAGCGAPAPSATDGQQASGEKIIRISQSPGGKIDPGVITDYTSCVAVVNMYDSLVYPDLDNKIVPSVAKEWKVSPDGLEWTFTLNQGIKFHDGSELKASDVVFSANRLMTIGEGFAYLFKDYLAKTEAVDDYTVKFTLSKPFAPFLSILPRLYILNEDLVKSHQAQGSYGEFGDYGKTYLAENDAGSGAYTCSEMKVQDKIVLKKFKDYFGTFETNAPDIVEIIMNTEPATIRTMMTNKQLDISDQWQTDEAYSALDKINGVDLGSYSNGTVFYLMLNTKKAPTDDVHIRRALAYVIDYAQVTQSLFPGYVKADSVVPKGVLGYTDEYKYDFNLEKAKEELKQSKYANSLDSTPVEVDWIADVPDEEKLALLIQATAQQIGLKVNVVKVPWATHVDNVSRIESTPNATTTFVSSDYSEAGALLYQRFHSDTASTWQQTEWLKDSAVDTKIKDALTTTDETARASVYKELQKEAYDSCWGIPVAEQAEKHAYYDYIKFPAMERAAEGKPVSMAMGYNFLFRTFAVNK</sequence>
<dbReference type="GO" id="GO:0042597">
    <property type="term" value="C:periplasmic space"/>
    <property type="evidence" value="ECO:0007669"/>
    <property type="project" value="UniProtKB-ARBA"/>
</dbReference>
<dbReference type="InterPro" id="IPR039424">
    <property type="entry name" value="SBP_5"/>
</dbReference>
<dbReference type="Gene3D" id="3.40.190.10">
    <property type="entry name" value="Periplasmic binding protein-like II"/>
    <property type="match status" value="1"/>
</dbReference>
<accession>G7WGM4</accession>
<dbReference type="InterPro" id="IPR030678">
    <property type="entry name" value="Peptide/Ni-bd"/>
</dbReference>